<dbReference type="Gene3D" id="3.90.1750.10">
    <property type="entry name" value="Hect, E3 ligase catalytic domains"/>
    <property type="match status" value="1"/>
</dbReference>
<dbReference type="CDD" id="cd00078">
    <property type="entry name" value="HECTc"/>
    <property type="match status" value="1"/>
</dbReference>
<dbReference type="PROSITE" id="PS50088">
    <property type="entry name" value="ANK_REPEAT"/>
    <property type="match status" value="5"/>
</dbReference>
<dbReference type="Pfam" id="PF12796">
    <property type="entry name" value="Ank_2"/>
    <property type="match status" value="2"/>
</dbReference>
<evidence type="ECO:0000256" key="18">
    <source>
        <dbReference type="ARBA" id="ARBA00042378"/>
    </source>
</evidence>
<feature type="domain" description="HECT" evidence="22">
    <location>
        <begin position="701"/>
        <end position="1003"/>
    </location>
</feature>
<evidence type="ECO:0000256" key="11">
    <source>
        <dbReference type="ARBA" id="ARBA00023034"/>
    </source>
</evidence>
<evidence type="ECO:0000256" key="20">
    <source>
        <dbReference type="PROSITE-ProRule" id="PRU00104"/>
    </source>
</evidence>
<reference evidence="24" key="1">
    <citation type="submission" date="2025-08" db="UniProtKB">
        <authorList>
            <consortium name="RefSeq"/>
        </authorList>
    </citation>
    <scope>IDENTIFICATION</scope>
    <source>
        <tissue evidence="24">Testes</tissue>
    </source>
</reference>
<comment type="subcellular location">
    <subcellularLocation>
        <location evidence="3">Cytoplasm</location>
    </subcellularLocation>
    <subcellularLocation>
        <location evidence="2">Endoplasmic reticulum</location>
    </subcellularLocation>
    <subcellularLocation>
        <location evidence="15">Golgi apparatus</location>
        <location evidence="15">Golgi stack membrane</location>
    </subcellularLocation>
</comment>
<dbReference type="Gene3D" id="3.30.2160.10">
    <property type="entry name" value="Hect, E3 ligase catalytic domain"/>
    <property type="match status" value="1"/>
</dbReference>
<dbReference type="SMART" id="SM00248">
    <property type="entry name" value="ANK"/>
    <property type="match status" value="6"/>
</dbReference>
<dbReference type="Pfam" id="PF00632">
    <property type="entry name" value="HECT"/>
    <property type="match status" value="2"/>
</dbReference>
<organism evidence="23 24">
    <name type="scientific">Saccoglossus kowalevskii</name>
    <name type="common">Acorn worm</name>
    <dbReference type="NCBI Taxonomy" id="10224"/>
    <lineage>
        <taxon>Eukaryota</taxon>
        <taxon>Metazoa</taxon>
        <taxon>Hemichordata</taxon>
        <taxon>Enteropneusta</taxon>
        <taxon>Harrimaniidae</taxon>
        <taxon>Saccoglossus</taxon>
    </lineage>
</organism>
<feature type="repeat" description="ANK" evidence="19">
    <location>
        <begin position="93"/>
        <end position="125"/>
    </location>
</feature>
<evidence type="ECO:0000256" key="14">
    <source>
        <dbReference type="ARBA" id="ARBA00023306"/>
    </source>
</evidence>
<keyword evidence="8" id="KW-0677">Repeat</keyword>
<keyword evidence="14" id="KW-0131">Cell cycle</keyword>
<sequence length="1003" mass="112336">METIQRLARSLRSARTVDLPEDSTAASFVLMPMVIANQHRSVAELLANSNFDVNFPFGRAQRNLLHIAANCGSYECMSILLKKGGDVNYQDMSGCTALHLAARNGQKKCIAKLLEYKADVNIRNNEGLTTIHWLAVNGRTELLHDLLQHVTDVDVEDGQGQTALHVACQNGHKSTVVCLMDNGADVNRPNVSGATPLFFACSHGQRDTAQILLSRNAKFLPDNNGITPLDICVQGGYSETCEILLQFIPRLFDAVIQMAVNEKVRELTLSKVLEYLCRASQAQHQRIMVSLGELATSAGHKLLSVSSNFSTQVNSFLRCVRLLCKLYKMGSLVDSTSANQISTYMTPKMNNSSSPFKPLELLWNSLEEWLFLIGSELKRAEHAKAQASEVAKTVVDNALEAALDKLAIEKEVRAQSLIRGTPRKVKADTSDVDTGEDVSMSAGHFEGNLQRLQSHNEEEEEKASNEEPLCGDVTVREGNDTKTVEELFAANLIVRATDDVFIPTLGLKPVPREEDILRTVSKEVRRRASEQDGIFGDIAMLASDDASVSDIRNNLLTESDKQNDNMHSAHDMVSATADRLCAVTQAFYMCCSCQSKDRMTSPRFIEFVCRHDDVLKFLVTRNPTIIFDYFDFLLECPELMSRFMHIIKSQPFHLRREWFYDNLLPLEEETYVHRPPVDDDVLLVHRDSLFNSSCEVVKKASSEKLKQGIAVRFSGEDGMGQGVVREWFDTLSKEILNPDYALFTQSADGSTFQPNSNSSINPDHLNYFCFAGQLMGMALYHKHLLSVYFTRSFYKHILGIPVNYHDVASIDPEYAKNLQWILDHDISDIGLELTFSVETDVFGAMQEVELKPSGTTIPVTNDNKAEYVQLVTELRMTRAIQPQINSFLRGFHDFIPPALVQLFDEYELWFWEVVREFSQEERVLLLQFVTGSSRVPHGGFAFLPGGSGVQKFNISSVKYEENLLPTASTCINLLKLPEYTSKEDLKNRVSVALQCGSVGYGLT</sequence>
<dbReference type="InterPro" id="IPR000569">
    <property type="entry name" value="HECT_dom"/>
</dbReference>
<comment type="pathway">
    <text evidence="4">Protein modification; protein ubiquitination.</text>
</comment>
<dbReference type="PANTHER" id="PTHR11254">
    <property type="entry name" value="HECT DOMAIN UBIQUITIN-PROTEIN LIGASE"/>
    <property type="match status" value="1"/>
</dbReference>
<evidence type="ECO:0000256" key="1">
    <source>
        <dbReference type="ARBA" id="ARBA00000885"/>
    </source>
</evidence>
<evidence type="ECO:0000313" key="24">
    <source>
        <dbReference type="RefSeq" id="XP_006815383.1"/>
    </source>
</evidence>
<dbReference type="SUPFAM" id="SSF48403">
    <property type="entry name" value="Ankyrin repeat"/>
    <property type="match status" value="1"/>
</dbReference>
<dbReference type="InterPro" id="IPR050409">
    <property type="entry name" value="E3_ubiq-protein_ligase"/>
</dbReference>
<feature type="repeat" description="ANK" evidence="19">
    <location>
        <begin position="159"/>
        <end position="191"/>
    </location>
</feature>
<dbReference type="Pfam" id="PF13637">
    <property type="entry name" value="Ank_4"/>
    <property type="match status" value="1"/>
</dbReference>
<dbReference type="SMART" id="SM00119">
    <property type="entry name" value="HECTc"/>
    <property type="match status" value="1"/>
</dbReference>
<dbReference type="InterPro" id="IPR036770">
    <property type="entry name" value="Ankyrin_rpt-contain_sf"/>
</dbReference>
<keyword evidence="6" id="KW-0963">Cytoplasm</keyword>
<protein>
    <recommendedName>
        <fullName evidence="16">E3 ubiquitin-protein ligase HACE1</fullName>
        <ecNumber evidence="5">2.3.2.26</ecNumber>
    </recommendedName>
    <alternativeName>
        <fullName evidence="18">HECT domain and ankyrin repeat-containing E3 ubiquitin-protein ligase 1</fullName>
    </alternativeName>
    <alternativeName>
        <fullName evidence="17">HECT-type E3 ubiquitin transferase HACE1</fullName>
    </alternativeName>
</protein>
<dbReference type="SUPFAM" id="SSF56204">
    <property type="entry name" value="Hect, E3 ligase catalytic domain"/>
    <property type="match status" value="1"/>
</dbReference>
<dbReference type="EC" id="2.3.2.26" evidence="5"/>
<evidence type="ECO:0000256" key="12">
    <source>
        <dbReference type="ARBA" id="ARBA00023043"/>
    </source>
</evidence>
<dbReference type="Gene3D" id="1.25.40.20">
    <property type="entry name" value="Ankyrin repeat-containing domain"/>
    <property type="match status" value="2"/>
</dbReference>
<keyword evidence="9 20" id="KW-0833">Ubl conjugation pathway</keyword>
<dbReference type="Gene3D" id="3.30.2410.10">
    <property type="entry name" value="Hect, E3 ligase catalytic domain"/>
    <property type="match status" value="1"/>
</dbReference>
<dbReference type="InterPro" id="IPR035983">
    <property type="entry name" value="Hect_E3_ubiquitin_ligase"/>
</dbReference>
<evidence type="ECO:0000256" key="3">
    <source>
        <dbReference type="ARBA" id="ARBA00004496"/>
    </source>
</evidence>
<feature type="repeat" description="ANK" evidence="19">
    <location>
        <begin position="60"/>
        <end position="92"/>
    </location>
</feature>
<evidence type="ECO:0000256" key="10">
    <source>
        <dbReference type="ARBA" id="ARBA00022824"/>
    </source>
</evidence>
<feature type="region of interest" description="Disordered" evidence="21">
    <location>
        <begin position="453"/>
        <end position="474"/>
    </location>
</feature>
<evidence type="ECO:0000259" key="22">
    <source>
        <dbReference type="PROSITE" id="PS50237"/>
    </source>
</evidence>
<dbReference type="PROSITE" id="PS50297">
    <property type="entry name" value="ANK_REP_REGION"/>
    <property type="match status" value="5"/>
</dbReference>
<evidence type="ECO:0000313" key="23">
    <source>
        <dbReference type="Proteomes" id="UP000694865"/>
    </source>
</evidence>
<evidence type="ECO:0000256" key="19">
    <source>
        <dbReference type="PROSITE-ProRule" id="PRU00023"/>
    </source>
</evidence>
<dbReference type="Proteomes" id="UP000694865">
    <property type="component" value="Unplaced"/>
</dbReference>
<evidence type="ECO:0000256" key="4">
    <source>
        <dbReference type="ARBA" id="ARBA00004906"/>
    </source>
</evidence>
<keyword evidence="12 19" id="KW-0040">ANK repeat</keyword>
<keyword evidence="10" id="KW-0256">Endoplasmic reticulum</keyword>
<evidence type="ECO:0000256" key="2">
    <source>
        <dbReference type="ARBA" id="ARBA00004240"/>
    </source>
</evidence>
<comment type="catalytic activity">
    <reaction evidence="1">
        <text>S-ubiquitinyl-[E2 ubiquitin-conjugating enzyme]-L-cysteine + [acceptor protein]-L-lysine = [E2 ubiquitin-conjugating enzyme]-L-cysteine + N(6)-ubiquitinyl-[acceptor protein]-L-lysine.</text>
        <dbReference type="EC" id="2.3.2.26"/>
    </reaction>
</comment>
<dbReference type="GeneID" id="102804084"/>
<evidence type="ECO:0000256" key="17">
    <source>
        <dbReference type="ARBA" id="ARBA00041409"/>
    </source>
</evidence>
<gene>
    <name evidence="24" type="primary">LOC102804084</name>
</gene>
<evidence type="ECO:0000256" key="6">
    <source>
        <dbReference type="ARBA" id="ARBA00022490"/>
    </source>
</evidence>
<dbReference type="InterPro" id="IPR002110">
    <property type="entry name" value="Ankyrin_rpt"/>
</dbReference>
<keyword evidence="13" id="KW-0472">Membrane</keyword>
<feature type="active site" description="Glycyl thioester intermediate" evidence="20">
    <location>
        <position position="970"/>
    </location>
</feature>
<accession>A0ABM0M5U2</accession>
<keyword evidence="7" id="KW-0808">Transferase</keyword>
<feature type="repeat" description="ANK" evidence="19">
    <location>
        <begin position="126"/>
        <end position="158"/>
    </location>
</feature>
<keyword evidence="11" id="KW-0333">Golgi apparatus</keyword>
<evidence type="ECO:0000256" key="16">
    <source>
        <dbReference type="ARBA" id="ARBA00040370"/>
    </source>
</evidence>
<evidence type="ECO:0000256" key="8">
    <source>
        <dbReference type="ARBA" id="ARBA00022737"/>
    </source>
</evidence>
<evidence type="ECO:0000256" key="15">
    <source>
        <dbReference type="ARBA" id="ARBA00037859"/>
    </source>
</evidence>
<dbReference type="PROSITE" id="PS50237">
    <property type="entry name" value="HECT"/>
    <property type="match status" value="1"/>
</dbReference>
<evidence type="ECO:0000256" key="5">
    <source>
        <dbReference type="ARBA" id="ARBA00012485"/>
    </source>
</evidence>
<evidence type="ECO:0000256" key="13">
    <source>
        <dbReference type="ARBA" id="ARBA00023136"/>
    </source>
</evidence>
<dbReference type="RefSeq" id="XP_006815383.1">
    <property type="nucleotide sequence ID" value="XM_006815320.1"/>
</dbReference>
<evidence type="ECO:0000256" key="7">
    <source>
        <dbReference type="ARBA" id="ARBA00022679"/>
    </source>
</evidence>
<proteinExistence type="predicted"/>
<evidence type="ECO:0000256" key="21">
    <source>
        <dbReference type="SAM" id="MobiDB-lite"/>
    </source>
</evidence>
<evidence type="ECO:0000256" key="9">
    <source>
        <dbReference type="ARBA" id="ARBA00022786"/>
    </source>
</evidence>
<dbReference type="PANTHER" id="PTHR11254:SF363">
    <property type="entry name" value="E3 UBIQUITIN-PROTEIN LIGASE HACE1"/>
    <property type="match status" value="1"/>
</dbReference>
<name>A0ABM0M5U2_SACKO</name>
<feature type="repeat" description="ANK" evidence="19">
    <location>
        <begin position="192"/>
        <end position="224"/>
    </location>
</feature>
<keyword evidence="23" id="KW-1185">Reference proteome</keyword>